<dbReference type="Gene3D" id="1.25.40.20">
    <property type="entry name" value="Ankyrin repeat-containing domain"/>
    <property type="match status" value="3"/>
</dbReference>
<keyword evidence="2 3" id="KW-0040">ANK repeat</keyword>
<accession>A0AAE0X6N5</accession>
<proteinExistence type="predicted"/>
<reference evidence="5" key="1">
    <citation type="journal article" date="2023" name="Mol. Phylogenet. Evol.">
        <title>Genome-scale phylogeny and comparative genomics of the fungal order Sordariales.</title>
        <authorList>
            <person name="Hensen N."/>
            <person name="Bonometti L."/>
            <person name="Westerberg I."/>
            <person name="Brannstrom I.O."/>
            <person name="Guillou S."/>
            <person name="Cros-Aarteil S."/>
            <person name="Calhoun S."/>
            <person name="Haridas S."/>
            <person name="Kuo A."/>
            <person name="Mondo S."/>
            <person name="Pangilinan J."/>
            <person name="Riley R."/>
            <person name="LaButti K."/>
            <person name="Andreopoulos B."/>
            <person name="Lipzen A."/>
            <person name="Chen C."/>
            <person name="Yan M."/>
            <person name="Daum C."/>
            <person name="Ng V."/>
            <person name="Clum A."/>
            <person name="Steindorff A."/>
            <person name="Ohm R.A."/>
            <person name="Martin F."/>
            <person name="Silar P."/>
            <person name="Natvig D.O."/>
            <person name="Lalanne C."/>
            <person name="Gautier V."/>
            <person name="Ament-Velasquez S.L."/>
            <person name="Kruys A."/>
            <person name="Hutchinson M.I."/>
            <person name="Powell A.J."/>
            <person name="Barry K."/>
            <person name="Miller A.N."/>
            <person name="Grigoriev I.V."/>
            <person name="Debuchy R."/>
            <person name="Gladieux P."/>
            <person name="Hiltunen Thoren M."/>
            <person name="Johannesson H."/>
        </authorList>
    </citation>
    <scope>NUCLEOTIDE SEQUENCE</scope>
    <source>
        <strain evidence="5">CBS 314.62</strain>
    </source>
</reference>
<dbReference type="Pfam" id="PF00023">
    <property type="entry name" value="Ank"/>
    <property type="match status" value="1"/>
</dbReference>
<evidence type="ECO:0000313" key="6">
    <source>
        <dbReference type="Proteomes" id="UP001270362"/>
    </source>
</evidence>
<dbReference type="PANTHER" id="PTHR24123">
    <property type="entry name" value="ANKYRIN REPEAT-CONTAINING"/>
    <property type="match status" value="1"/>
</dbReference>
<keyword evidence="6" id="KW-1185">Reference proteome</keyword>
<dbReference type="InterPro" id="IPR051165">
    <property type="entry name" value="Multifunctional_ANK_Repeat"/>
</dbReference>
<evidence type="ECO:0000313" key="5">
    <source>
        <dbReference type="EMBL" id="KAK3686181.1"/>
    </source>
</evidence>
<dbReference type="SMART" id="SM00248">
    <property type="entry name" value="ANK"/>
    <property type="match status" value="7"/>
</dbReference>
<reference evidence="5" key="2">
    <citation type="submission" date="2023-06" db="EMBL/GenBank/DDBJ databases">
        <authorList>
            <consortium name="Lawrence Berkeley National Laboratory"/>
            <person name="Haridas S."/>
            <person name="Hensen N."/>
            <person name="Bonometti L."/>
            <person name="Westerberg I."/>
            <person name="Brannstrom I.O."/>
            <person name="Guillou S."/>
            <person name="Cros-Aarteil S."/>
            <person name="Calhoun S."/>
            <person name="Kuo A."/>
            <person name="Mondo S."/>
            <person name="Pangilinan J."/>
            <person name="Riley R."/>
            <person name="Labutti K."/>
            <person name="Andreopoulos B."/>
            <person name="Lipzen A."/>
            <person name="Chen C."/>
            <person name="Yanf M."/>
            <person name="Daum C."/>
            <person name="Ng V."/>
            <person name="Clum A."/>
            <person name="Steindorff A."/>
            <person name="Ohm R."/>
            <person name="Martin F."/>
            <person name="Silar P."/>
            <person name="Natvig D."/>
            <person name="Lalanne C."/>
            <person name="Gautier V."/>
            <person name="Ament-Velasquez S.L."/>
            <person name="Kruys A."/>
            <person name="Hutchinson M.I."/>
            <person name="Powell A.J."/>
            <person name="Barry K."/>
            <person name="Miller A.N."/>
            <person name="Grigoriev I.V."/>
            <person name="Debuchy R."/>
            <person name="Gladieux P."/>
            <person name="Thoren M.H."/>
            <person name="Johannesson H."/>
        </authorList>
    </citation>
    <scope>NUCLEOTIDE SEQUENCE</scope>
    <source>
        <strain evidence="5">CBS 314.62</strain>
    </source>
</reference>
<dbReference type="InterPro" id="IPR001810">
    <property type="entry name" value="F-box_dom"/>
</dbReference>
<dbReference type="PANTHER" id="PTHR24123:SF33">
    <property type="entry name" value="PROTEIN HOS4"/>
    <property type="match status" value="1"/>
</dbReference>
<evidence type="ECO:0000256" key="1">
    <source>
        <dbReference type="ARBA" id="ARBA00022737"/>
    </source>
</evidence>
<dbReference type="Proteomes" id="UP001270362">
    <property type="component" value="Unassembled WGS sequence"/>
</dbReference>
<dbReference type="PROSITE" id="PS50088">
    <property type="entry name" value="ANK_REPEAT"/>
    <property type="match status" value="2"/>
</dbReference>
<dbReference type="EMBL" id="JAULSO010000003">
    <property type="protein sequence ID" value="KAK3686181.1"/>
    <property type="molecule type" value="Genomic_DNA"/>
</dbReference>
<comment type="caution">
    <text evidence="5">The sequence shown here is derived from an EMBL/GenBank/DDBJ whole genome shotgun (WGS) entry which is preliminary data.</text>
</comment>
<protein>
    <recommendedName>
        <fullName evidence="4">F-box domain-containing protein</fullName>
    </recommendedName>
</protein>
<feature type="repeat" description="ANK" evidence="3">
    <location>
        <begin position="554"/>
        <end position="586"/>
    </location>
</feature>
<dbReference type="AlphaFoldDB" id="A0AAE0X6N5"/>
<dbReference type="InterPro" id="IPR036770">
    <property type="entry name" value="Ankyrin_rpt-contain_sf"/>
</dbReference>
<keyword evidence="1" id="KW-0677">Repeat</keyword>
<name>A0AAE0X6N5_9PEZI</name>
<feature type="repeat" description="ANK" evidence="3">
    <location>
        <begin position="210"/>
        <end position="236"/>
    </location>
</feature>
<evidence type="ECO:0000259" key="4">
    <source>
        <dbReference type="PROSITE" id="PS50181"/>
    </source>
</evidence>
<feature type="domain" description="F-box" evidence="4">
    <location>
        <begin position="1"/>
        <end position="35"/>
    </location>
</feature>
<evidence type="ECO:0000256" key="2">
    <source>
        <dbReference type="ARBA" id="ARBA00023043"/>
    </source>
</evidence>
<dbReference type="SUPFAM" id="SSF48403">
    <property type="entry name" value="Ankyrin repeat"/>
    <property type="match status" value="2"/>
</dbReference>
<gene>
    <name evidence="5" type="ORF">B0T22DRAFT_538362</name>
</gene>
<dbReference type="PROSITE" id="PS50297">
    <property type="entry name" value="ANK_REP_REGION"/>
    <property type="match status" value="2"/>
</dbReference>
<dbReference type="PROSITE" id="PS50181">
    <property type="entry name" value="FBOX"/>
    <property type="match status" value="1"/>
</dbReference>
<dbReference type="InterPro" id="IPR002110">
    <property type="entry name" value="Ankyrin_rpt"/>
</dbReference>
<organism evidence="5 6">
    <name type="scientific">Podospora appendiculata</name>
    <dbReference type="NCBI Taxonomy" id="314037"/>
    <lineage>
        <taxon>Eukaryota</taxon>
        <taxon>Fungi</taxon>
        <taxon>Dikarya</taxon>
        <taxon>Ascomycota</taxon>
        <taxon>Pezizomycotina</taxon>
        <taxon>Sordariomycetes</taxon>
        <taxon>Sordariomycetidae</taxon>
        <taxon>Sordariales</taxon>
        <taxon>Podosporaceae</taxon>
        <taxon>Podospora</taxon>
    </lineage>
</organism>
<dbReference type="Pfam" id="PF12796">
    <property type="entry name" value="Ank_2"/>
    <property type="match status" value="1"/>
</dbReference>
<evidence type="ECO:0000256" key="3">
    <source>
        <dbReference type="PROSITE-ProRule" id="PRU00023"/>
    </source>
</evidence>
<sequence length="849" mass="93787">MATIKAIPSEVMDQIVEILSSADLLNLFVTDREWNVKLHYNMCQKAAEMAKENVGFMSWACYTGKTSLVAMLLQRGVDVNEGLAMLASGEGQFPPWDLSGIHEHPGLRNLAGPSETDVRNFCRHESGTRGRVVFNGNTSGLQEWYDYIFDGHQPRHETWVPWRSGHLDIVKLLVDNGASLDAPCRRLYDWLTSSNRNAFESWEKAAHSFEMLTPLYVAARQGHVEIAKFLVESGASKLRLASQPMSLLHVAAEFSGMGMARFAFEQRHCNVNEPDAKGLTPIWLAYLRKDWELVFYLQDAGGNIDHDLHTGFTPLAHALLNQTPDHAKTLIRAGANVNGLFLEAPRKMMDTDGPSMVPCLEMVRKCIGLPAPEICVQLLAQAVKTYDLSCADRASLSRTARAEKHVSECADLLAFVHGPIDLSQPDDQITSILVGMFNPDKGDKIKPSITSPAYVTKSRARVVDALLQLGGDSAAKDHKGRSLVRLASVYFSFPCITVLARYNSAAIQEFNSFWSGVGQLLVRNFNQRLNPDGLTDFILKELDLPDGFFHTLVDGHTLLHHALFSTNVANLNKLLDAGADVNQPDESGCPLIVQLVLVTGQSLGHKVPAMINTMGKGEDTSHKRPKSITPSAGVDDADWAAFNPVIAIIQSMKLSNTESRTSDSLSVEQWISRLSHLLECAAEEPLPPAMQFRYLEEACKGGHAGAVKVLLTYKNLDIDEPLQDGRTITVQLMDQVVEFTAHYRRQGPRPGVRVDDSVHKSINEVLDLHLGYVACIGVLLSHGTDVHAKGATQRSIADYIDDLLRNSHGGCWGPGAQKFWSGPFRKHGILRYDERQNLVLKTPQRVTSP</sequence>